<feature type="region of interest" description="Disordered" evidence="11">
    <location>
        <begin position="297"/>
        <end position="319"/>
    </location>
</feature>
<keyword evidence="10" id="KW-1208">Phospholipid metabolism</keyword>
<feature type="domain" description="DAGKc" evidence="12">
    <location>
        <begin position="5"/>
        <end position="136"/>
    </location>
</feature>
<keyword evidence="6 13" id="KW-0418">Kinase</keyword>
<evidence type="ECO:0000256" key="9">
    <source>
        <dbReference type="ARBA" id="ARBA00023209"/>
    </source>
</evidence>
<gene>
    <name evidence="13" type="ORF">ACFSUC_18245</name>
</gene>
<dbReference type="PANTHER" id="PTHR12358:SF107">
    <property type="entry name" value="LIPID KINASE BMRU-RELATED"/>
    <property type="match status" value="1"/>
</dbReference>
<evidence type="ECO:0000313" key="13">
    <source>
        <dbReference type="EMBL" id="MFD2673493.1"/>
    </source>
</evidence>
<comment type="cofactor">
    <cofactor evidence="1">
        <name>Mg(2+)</name>
        <dbReference type="ChEBI" id="CHEBI:18420"/>
    </cofactor>
</comment>
<dbReference type="Proteomes" id="UP001597497">
    <property type="component" value="Unassembled WGS sequence"/>
</dbReference>
<dbReference type="SUPFAM" id="SSF111331">
    <property type="entry name" value="NAD kinase/diacylglycerol kinase-like"/>
    <property type="match status" value="1"/>
</dbReference>
<comment type="caution">
    <text evidence="13">The sequence shown here is derived from an EMBL/GenBank/DDBJ whole genome shotgun (WGS) entry which is preliminary data.</text>
</comment>
<dbReference type="PROSITE" id="PS50146">
    <property type="entry name" value="DAGK"/>
    <property type="match status" value="1"/>
</dbReference>
<dbReference type="GO" id="GO:0016301">
    <property type="term" value="F:kinase activity"/>
    <property type="evidence" value="ECO:0007669"/>
    <property type="project" value="UniProtKB-KW"/>
</dbReference>
<keyword evidence="14" id="KW-1185">Reference proteome</keyword>
<keyword evidence="8" id="KW-0443">Lipid metabolism</keyword>
<keyword evidence="9" id="KW-0594">Phospholipid biosynthesis</keyword>
<dbReference type="EMBL" id="JBHUMM010000044">
    <property type="protein sequence ID" value="MFD2673493.1"/>
    <property type="molecule type" value="Genomic_DNA"/>
</dbReference>
<evidence type="ECO:0000256" key="3">
    <source>
        <dbReference type="ARBA" id="ARBA00022516"/>
    </source>
</evidence>
<keyword evidence="7" id="KW-0067">ATP-binding</keyword>
<dbReference type="RefSeq" id="WP_379931079.1">
    <property type="nucleotide sequence ID" value="NZ_JBHUMM010000044.1"/>
</dbReference>
<dbReference type="Gene3D" id="2.60.200.40">
    <property type="match status" value="1"/>
</dbReference>
<dbReference type="EC" id="2.7.1.-" evidence="13"/>
<evidence type="ECO:0000256" key="11">
    <source>
        <dbReference type="SAM" id="MobiDB-lite"/>
    </source>
</evidence>
<dbReference type="NCBIfam" id="TIGR00147">
    <property type="entry name" value="YegS/Rv2252/BmrU family lipid kinase"/>
    <property type="match status" value="1"/>
</dbReference>
<dbReference type="InterPro" id="IPR005218">
    <property type="entry name" value="Diacylglycerol/lipid_kinase"/>
</dbReference>
<name>A0ABW5REW5_9BACL</name>
<evidence type="ECO:0000256" key="7">
    <source>
        <dbReference type="ARBA" id="ARBA00022840"/>
    </source>
</evidence>
<feature type="compositionally biased region" description="Basic and acidic residues" evidence="11">
    <location>
        <begin position="302"/>
        <end position="319"/>
    </location>
</feature>
<keyword evidence="3" id="KW-0444">Lipid biosynthesis</keyword>
<evidence type="ECO:0000256" key="8">
    <source>
        <dbReference type="ARBA" id="ARBA00023098"/>
    </source>
</evidence>
<evidence type="ECO:0000256" key="10">
    <source>
        <dbReference type="ARBA" id="ARBA00023264"/>
    </source>
</evidence>
<evidence type="ECO:0000313" key="14">
    <source>
        <dbReference type="Proteomes" id="UP001597497"/>
    </source>
</evidence>
<dbReference type="InterPro" id="IPR045540">
    <property type="entry name" value="YegS/DAGK_C"/>
</dbReference>
<dbReference type="InterPro" id="IPR016064">
    <property type="entry name" value="NAD/diacylglycerol_kinase_sf"/>
</dbReference>
<protein>
    <submittedName>
        <fullName evidence="13">Diacylglycerol/lipid kinase family protein</fullName>
        <ecNumber evidence="13">2.7.1.-</ecNumber>
    </submittedName>
</protein>
<dbReference type="PANTHER" id="PTHR12358">
    <property type="entry name" value="SPHINGOSINE KINASE"/>
    <property type="match status" value="1"/>
</dbReference>
<dbReference type="Pfam" id="PF19279">
    <property type="entry name" value="YegS_C"/>
    <property type="match status" value="1"/>
</dbReference>
<evidence type="ECO:0000259" key="12">
    <source>
        <dbReference type="PROSITE" id="PS50146"/>
    </source>
</evidence>
<dbReference type="SMART" id="SM00046">
    <property type="entry name" value="DAGKc"/>
    <property type="match status" value="1"/>
</dbReference>
<evidence type="ECO:0000256" key="4">
    <source>
        <dbReference type="ARBA" id="ARBA00022679"/>
    </source>
</evidence>
<proteinExistence type="inferred from homology"/>
<evidence type="ECO:0000256" key="5">
    <source>
        <dbReference type="ARBA" id="ARBA00022741"/>
    </source>
</evidence>
<dbReference type="InterPro" id="IPR050187">
    <property type="entry name" value="Lipid_Phosphate_FormReg"/>
</dbReference>
<evidence type="ECO:0000256" key="6">
    <source>
        <dbReference type="ARBA" id="ARBA00022777"/>
    </source>
</evidence>
<evidence type="ECO:0000256" key="2">
    <source>
        <dbReference type="ARBA" id="ARBA00005983"/>
    </source>
</evidence>
<keyword evidence="4 13" id="KW-0808">Transferase</keyword>
<evidence type="ECO:0000256" key="1">
    <source>
        <dbReference type="ARBA" id="ARBA00001946"/>
    </source>
</evidence>
<comment type="similarity">
    <text evidence="2">Belongs to the diacylglycerol/lipid kinase family.</text>
</comment>
<dbReference type="InterPro" id="IPR017438">
    <property type="entry name" value="ATP-NAD_kinase_N"/>
</dbReference>
<reference evidence="14" key="1">
    <citation type="journal article" date="2019" name="Int. J. Syst. Evol. Microbiol.">
        <title>The Global Catalogue of Microorganisms (GCM) 10K type strain sequencing project: providing services to taxonomists for standard genome sequencing and annotation.</title>
        <authorList>
            <consortium name="The Broad Institute Genomics Platform"/>
            <consortium name="The Broad Institute Genome Sequencing Center for Infectious Disease"/>
            <person name="Wu L."/>
            <person name="Ma J."/>
        </authorList>
    </citation>
    <scope>NUCLEOTIDE SEQUENCE [LARGE SCALE GENOMIC DNA]</scope>
    <source>
        <strain evidence="14">KCTC 33676</strain>
    </source>
</reference>
<dbReference type="InterPro" id="IPR001206">
    <property type="entry name" value="Diacylglycerol_kinase_cat_dom"/>
</dbReference>
<keyword evidence="5" id="KW-0547">Nucleotide-binding</keyword>
<sequence length="319" mass="35088">MDMDETWKNGLLIYNGHAGQGELRERLGQISGILAETCDRLSLIATKEPGDTERICREEGEMADVVFVLGGDGTVHEAVNGCADLDSPPVLGILPGGTCNDFSRALGIPQPLDKAAAAMASRKVDLIDIGRMNDRWFSNFMGIGLIAEVSENQDAKLKQSMGRLSYYVSTFKTLSQARPFHYQLETDQGRQEGEAVMILAANGFSLGAVQIPSPSISLEDGLLDLFIVREAGLSSIRHWFTQGASLLDESQEDIVYLQTSEFTLQTEHGMAIDMDGEMYRFTPADVSVKKKKLPFLTGTRPVRREQPAQDEEDHKSAQQ</sequence>
<dbReference type="Pfam" id="PF00781">
    <property type="entry name" value="DAGK_cat"/>
    <property type="match status" value="1"/>
</dbReference>
<organism evidence="13 14">
    <name type="scientific">Marinicrinis sediminis</name>
    <dbReference type="NCBI Taxonomy" id="1652465"/>
    <lineage>
        <taxon>Bacteria</taxon>
        <taxon>Bacillati</taxon>
        <taxon>Bacillota</taxon>
        <taxon>Bacilli</taxon>
        <taxon>Bacillales</taxon>
        <taxon>Paenibacillaceae</taxon>
    </lineage>
</organism>
<dbReference type="Gene3D" id="3.40.50.10330">
    <property type="entry name" value="Probable inorganic polyphosphate/atp-NAD kinase, domain 1"/>
    <property type="match status" value="1"/>
</dbReference>
<accession>A0ABW5REW5</accession>